<feature type="transmembrane region" description="Helical" evidence="10">
    <location>
        <begin position="325"/>
        <end position="342"/>
    </location>
</feature>
<feature type="transmembrane region" description="Helical" evidence="10">
    <location>
        <begin position="354"/>
        <end position="378"/>
    </location>
</feature>
<reference evidence="11 12" key="1">
    <citation type="submission" date="2016-10" db="EMBL/GenBank/DDBJ databases">
        <authorList>
            <person name="de Groot N.N."/>
        </authorList>
    </citation>
    <scope>NUCLEOTIDE SEQUENCE [LARGE SCALE GENOMIC DNA]</scope>
    <source>
        <strain evidence="11 12">DSM 2784</strain>
    </source>
</reference>
<evidence type="ECO:0000256" key="1">
    <source>
        <dbReference type="ARBA" id="ARBA00004651"/>
    </source>
</evidence>
<evidence type="ECO:0000256" key="7">
    <source>
        <dbReference type="ARBA" id="ARBA00022989"/>
    </source>
</evidence>
<feature type="transmembrane region" description="Helical" evidence="10">
    <location>
        <begin position="298"/>
        <end position="318"/>
    </location>
</feature>
<keyword evidence="8" id="KW-0406">Ion transport</keyword>
<dbReference type="AlphaFoldDB" id="A0A1G5RTY2"/>
<evidence type="ECO:0000256" key="6">
    <source>
        <dbReference type="ARBA" id="ARBA00022958"/>
    </source>
</evidence>
<evidence type="ECO:0000256" key="5">
    <source>
        <dbReference type="ARBA" id="ARBA00022692"/>
    </source>
</evidence>
<feature type="transmembrane region" description="Helical" evidence="10">
    <location>
        <begin position="168"/>
        <end position="185"/>
    </location>
</feature>
<keyword evidence="12" id="KW-1185">Reference proteome</keyword>
<dbReference type="PANTHER" id="PTHR32024">
    <property type="entry name" value="TRK SYSTEM POTASSIUM UPTAKE PROTEIN TRKG-RELATED"/>
    <property type="match status" value="1"/>
</dbReference>
<evidence type="ECO:0000256" key="4">
    <source>
        <dbReference type="ARBA" id="ARBA00022538"/>
    </source>
</evidence>
<protein>
    <submittedName>
        <fullName evidence="11">Trk system potassium uptake protein TrkH</fullName>
    </submittedName>
</protein>
<evidence type="ECO:0000256" key="9">
    <source>
        <dbReference type="ARBA" id="ARBA00023136"/>
    </source>
</evidence>
<dbReference type="GO" id="GO:0015379">
    <property type="term" value="F:potassium:chloride symporter activity"/>
    <property type="evidence" value="ECO:0007669"/>
    <property type="project" value="InterPro"/>
</dbReference>
<keyword evidence="7 10" id="KW-1133">Transmembrane helix</keyword>
<feature type="transmembrane region" description="Helical" evidence="10">
    <location>
        <begin position="417"/>
        <end position="438"/>
    </location>
</feature>
<dbReference type="PANTHER" id="PTHR32024:SF1">
    <property type="entry name" value="KTR SYSTEM POTASSIUM UPTAKE PROTEIN B"/>
    <property type="match status" value="1"/>
</dbReference>
<dbReference type="InterPro" id="IPR004772">
    <property type="entry name" value="TrkH"/>
</dbReference>
<dbReference type="GO" id="GO:0005886">
    <property type="term" value="C:plasma membrane"/>
    <property type="evidence" value="ECO:0007669"/>
    <property type="project" value="UniProtKB-SubCell"/>
</dbReference>
<keyword evidence="4" id="KW-0633">Potassium transport</keyword>
<keyword evidence="6" id="KW-0630">Potassium</keyword>
<feature type="transmembrane region" description="Helical" evidence="10">
    <location>
        <begin position="85"/>
        <end position="110"/>
    </location>
</feature>
<gene>
    <name evidence="11" type="ORF">SAMN03080599_00790</name>
</gene>
<keyword evidence="9 10" id="KW-0472">Membrane</keyword>
<evidence type="ECO:0000313" key="11">
    <source>
        <dbReference type="EMBL" id="SCZ77575.1"/>
    </source>
</evidence>
<evidence type="ECO:0000256" key="3">
    <source>
        <dbReference type="ARBA" id="ARBA00022475"/>
    </source>
</evidence>
<evidence type="ECO:0000313" key="12">
    <source>
        <dbReference type="Proteomes" id="UP000199208"/>
    </source>
</evidence>
<dbReference type="InterPro" id="IPR003445">
    <property type="entry name" value="Cat_transpt"/>
</dbReference>
<feature type="transmembrane region" description="Helical" evidence="10">
    <location>
        <begin position="52"/>
        <end position="73"/>
    </location>
</feature>
<feature type="transmembrane region" description="Helical" evidence="10">
    <location>
        <begin position="205"/>
        <end position="225"/>
    </location>
</feature>
<keyword evidence="5 10" id="KW-0812">Transmembrane</keyword>
<feature type="transmembrane region" description="Helical" evidence="10">
    <location>
        <begin position="130"/>
        <end position="156"/>
    </location>
</feature>
<evidence type="ECO:0000256" key="10">
    <source>
        <dbReference type="SAM" id="Phobius"/>
    </source>
</evidence>
<evidence type="ECO:0000256" key="2">
    <source>
        <dbReference type="ARBA" id="ARBA00022448"/>
    </source>
</evidence>
<feature type="transmembrane region" description="Helical" evidence="10">
    <location>
        <begin position="237"/>
        <end position="258"/>
    </location>
</feature>
<sequence length="458" mass="49356">MRTWLGYAKREQNDRMIDLNPAQVLALGFSGIILLGALLLDLPIASKSFESVGFINALFTATSAVCVTGLVVVDTATHWTLFGQSVILILIQIGGLGFMTMATMFALVVGKKISLKSRLVMQEALSHQNISGVVRVTINVLIMTFSLEALGAILLSTRFIPEFGFGRGLFLSIFHSVSAFCNAGFDLMGNFTSLTAYVADPVVNFTVMGLIVTGGLGFTILSDIVTKRDFKTLQLNTKLAVTVTTVLIAIGTAFFFLVEYSNPDTLGHLSLLEKLQAALFQSITPRTAGFNTLPTDKLTMSSLLMTMVLMFIGGSPASTAGGIKTTTFGLIIFNIGSVIGGYEETVMFKRRVSQILISRALALMSLALALVIMVTMILSFNERDLGFMELLFETVSAFGTVGLSTGITSSLNDVSKLVIAVTMFFGRLGPMTLVMALARRQSMNRALVRYPESKVNVG</sequence>
<dbReference type="NCBIfam" id="TIGR00933">
    <property type="entry name" value="2a38"/>
    <property type="match status" value="1"/>
</dbReference>
<keyword evidence="2" id="KW-0813">Transport</keyword>
<proteinExistence type="predicted"/>
<dbReference type="RefSeq" id="WP_242870782.1">
    <property type="nucleotide sequence ID" value="NZ_FMWL01000003.1"/>
</dbReference>
<name>A0A1G5RTY2_9FIRM</name>
<accession>A0A1G5RTY2</accession>
<dbReference type="EMBL" id="FMWL01000003">
    <property type="protein sequence ID" value="SCZ77575.1"/>
    <property type="molecule type" value="Genomic_DNA"/>
</dbReference>
<organism evidence="11 12">
    <name type="scientific">Acidaminobacter hydrogenoformans DSM 2784</name>
    <dbReference type="NCBI Taxonomy" id="1120920"/>
    <lineage>
        <taxon>Bacteria</taxon>
        <taxon>Bacillati</taxon>
        <taxon>Bacillota</taxon>
        <taxon>Clostridia</taxon>
        <taxon>Peptostreptococcales</taxon>
        <taxon>Acidaminobacteraceae</taxon>
        <taxon>Acidaminobacter</taxon>
    </lineage>
</organism>
<dbReference type="Pfam" id="PF02386">
    <property type="entry name" value="TrkH"/>
    <property type="match status" value="1"/>
</dbReference>
<evidence type="ECO:0000256" key="8">
    <source>
        <dbReference type="ARBA" id="ARBA00023065"/>
    </source>
</evidence>
<dbReference type="Proteomes" id="UP000199208">
    <property type="component" value="Unassembled WGS sequence"/>
</dbReference>
<dbReference type="STRING" id="1120920.SAMN03080599_00790"/>
<keyword evidence="3" id="KW-1003">Cell membrane</keyword>
<comment type="subcellular location">
    <subcellularLocation>
        <location evidence="1">Cell membrane</location>
        <topology evidence="1">Multi-pass membrane protein</topology>
    </subcellularLocation>
</comment>
<feature type="transmembrane region" description="Helical" evidence="10">
    <location>
        <begin position="21"/>
        <end position="40"/>
    </location>
</feature>